<dbReference type="Ensembl" id="ENSCUST00005003037.1">
    <property type="protein sequence ID" value="ENSCUSP00005002886.1"/>
    <property type="gene ID" value="ENSCUSG00005001961.1"/>
</dbReference>
<proteinExistence type="predicted"/>
<keyword evidence="2" id="KW-1185">Reference proteome</keyword>
<evidence type="ECO:0008006" key="3">
    <source>
        <dbReference type="Google" id="ProtNLM"/>
    </source>
</evidence>
<dbReference type="AlphaFoldDB" id="A0A8C3TNB4"/>
<dbReference type="InterPro" id="IPR016186">
    <property type="entry name" value="C-type_lectin-like/link_sf"/>
</dbReference>
<dbReference type="InterPro" id="IPR050828">
    <property type="entry name" value="C-type_lectin/matrix_domain"/>
</dbReference>
<protein>
    <recommendedName>
        <fullName evidence="3">C-type lectin domain-containing protein</fullName>
    </recommendedName>
</protein>
<accession>A0A8C3TNB4</accession>
<dbReference type="PANTHER" id="PTHR45710:SF26">
    <property type="entry name" value="RH26557P"/>
    <property type="match status" value="1"/>
</dbReference>
<reference evidence="1" key="1">
    <citation type="submission" date="2020-10" db="EMBL/GenBank/DDBJ databases">
        <title>Catharus ustulatus (Swainson's thrush) genome, bCatUst1, primary haplotype v2.</title>
        <authorList>
            <person name="Delmore K."/>
            <person name="Vafadar M."/>
            <person name="Formenti G."/>
            <person name="Chow W."/>
            <person name="Pelan S."/>
            <person name="Howe K."/>
            <person name="Rhie A."/>
            <person name="Mountcastle J."/>
            <person name="Haase B."/>
            <person name="Fedrigo O."/>
            <person name="Jarvis E.D."/>
        </authorList>
    </citation>
    <scope>NUCLEOTIDE SEQUENCE [LARGE SCALE GENOMIC DNA]</scope>
</reference>
<evidence type="ECO:0000313" key="2">
    <source>
        <dbReference type="Proteomes" id="UP000694563"/>
    </source>
</evidence>
<reference evidence="1" key="3">
    <citation type="submission" date="2025-09" db="UniProtKB">
        <authorList>
            <consortium name="Ensembl"/>
        </authorList>
    </citation>
    <scope>IDENTIFICATION</scope>
</reference>
<dbReference type="Gene3D" id="3.10.100.10">
    <property type="entry name" value="Mannose-Binding Protein A, subunit A"/>
    <property type="match status" value="1"/>
</dbReference>
<dbReference type="PANTHER" id="PTHR45710">
    <property type="entry name" value="C-TYPE LECTIN DOMAIN-CONTAINING PROTEIN 180"/>
    <property type="match status" value="1"/>
</dbReference>
<name>A0A8C3TNB4_CATUS</name>
<dbReference type="InterPro" id="IPR016187">
    <property type="entry name" value="CTDL_fold"/>
</dbReference>
<dbReference type="SUPFAM" id="SSF56436">
    <property type="entry name" value="C-type lectin-like"/>
    <property type="match status" value="1"/>
</dbReference>
<dbReference type="Proteomes" id="UP000694563">
    <property type="component" value="Chromosome 2"/>
</dbReference>
<evidence type="ECO:0000313" key="1">
    <source>
        <dbReference type="Ensembl" id="ENSCUSP00005002886.1"/>
    </source>
</evidence>
<organism evidence="1 2">
    <name type="scientific">Catharus ustulatus</name>
    <name type="common">Russet-backed thrush</name>
    <name type="synonym">Hylocichla ustulatus</name>
    <dbReference type="NCBI Taxonomy" id="91951"/>
    <lineage>
        <taxon>Eukaryota</taxon>
        <taxon>Metazoa</taxon>
        <taxon>Chordata</taxon>
        <taxon>Craniata</taxon>
        <taxon>Vertebrata</taxon>
        <taxon>Euteleostomi</taxon>
        <taxon>Archelosauria</taxon>
        <taxon>Archosauria</taxon>
        <taxon>Dinosauria</taxon>
        <taxon>Saurischia</taxon>
        <taxon>Theropoda</taxon>
        <taxon>Coelurosauria</taxon>
        <taxon>Aves</taxon>
        <taxon>Neognathae</taxon>
        <taxon>Neoaves</taxon>
        <taxon>Telluraves</taxon>
        <taxon>Australaves</taxon>
        <taxon>Passeriformes</taxon>
        <taxon>Turdidae</taxon>
        <taxon>Catharus</taxon>
    </lineage>
</organism>
<sequence length="91" mass="10355">ADGARPCGGAVSCLKPIRIGWGVITPYPQSVICFQIASGYYWVSEWFRSCYSFSTEKKDWNSSRESCRAQGAHLLVISDTWEMVMRKDLRL</sequence>
<reference evidence="1" key="2">
    <citation type="submission" date="2025-08" db="UniProtKB">
        <authorList>
            <consortium name="Ensembl"/>
        </authorList>
    </citation>
    <scope>IDENTIFICATION</scope>
</reference>